<feature type="compositionally biased region" description="Low complexity" evidence="6">
    <location>
        <begin position="1042"/>
        <end position="1052"/>
    </location>
</feature>
<evidence type="ECO:0000256" key="4">
    <source>
        <dbReference type="ARBA" id="ARBA00023136"/>
    </source>
</evidence>
<dbReference type="GO" id="GO:0005216">
    <property type="term" value="F:monoatomic ion channel activity"/>
    <property type="evidence" value="ECO:0007669"/>
    <property type="project" value="InterPro"/>
</dbReference>
<keyword evidence="4 7" id="KW-0472">Membrane</keyword>
<feature type="compositionally biased region" description="Basic and acidic residues" evidence="6">
    <location>
        <begin position="959"/>
        <end position="968"/>
    </location>
</feature>
<evidence type="ECO:0000256" key="3">
    <source>
        <dbReference type="ARBA" id="ARBA00022989"/>
    </source>
</evidence>
<name>A0A812I5T3_9DINO</name>
<feature type="compositionally biased region" description="Basic and acidic residues" evidence="6">
    <location>
        <begin position="1022"/>
        <end position="1031"/>
    </location>
</feature>
<evidence type="ECO:0000256" key="1">
    <source>
        <dbReference type="ARBA" id="ARBA00004141"/>
    </source>
</evidence>
<dbReference type="SUPFAM" id="SSF81324">
    <property type="entry name" value="Voltage-gated potassium channels"/>
    <property type="match status" value="2"/>
</dbReference>
<dbReference type="Gene3D" id="1.20.120.350">
    <property type="entry name" value="Voltage-gated potassium channels. Chain C"/>
    <property type="match status" value="2"/>
</dbReference>
<feature type="transmembrane region" description="Helical" evidence="7">
    <location>
        <begin position="1312"/>
        <end position="1345"/>
    </location>
</feature>
<evidence type="ECO:0000256" key="2">
    <source>
        <dbReference type="ARBA" id="ARBA00022692"/>
    </source>
</evidence>
<reference evidence="9" key="1">
    <citation type="submission" date="2021-02" db="EMBL/GenBank/DDBJ databases">
        <authorList>
            <person name="Dougan E. K."/>
            <person name="Rhodes N."/>
            <person name="Thang M."/>
            <person name="Chan C."/>
        </authorList>
    </citation>
    <scope>NUCLEOTIDE SEQUENCE</scope>
</reference>
<feature type="region of interest" description="Disordered" evidence="6">
    <location>
        <begin position="993"/>
        <end position="1097"/>
    </location>
</feature>
<evidence type="ECO:0000256" key="7">
    <source>
        <dbReference type="SAM" id="Phobius"/>
    </source>
</evidence>
<feature type="transmembrane region" description="Helical" evidence="7">
    <location>
        <begin position="192"/>
        <end position="213"/>
    </location>
</feature>
<dbReference type="PANTHER" id="PTHR46726">
    <property type="entry name" value="TWO PORE CHANNEL 3"/>
    <property type="match status" value="1"/>
</dbReference>
<dbReference type="Pfam" id="PF00520">
    <property type="entry name" value="Ion_trans"/>
    <property type="match status" value="1"/>
</dbReference>
<protein>
    <recommendedName>
        <fullName evidence="8">Ion transport domain-containing protein</fullName>
    </recommendedName>
</protein>
<feature type="domain" description="Ion transport" evidence="8">
    <location>
        <begin position="287"/>
        <end position="404"/>
    </location>
</feature>
<feature type="transmembrane region" description="Helical" evidence="7">
    <location>
        <begin position="286"/>
        <end position="304"/>
    </location>
</feature>
<dbReference type="Proteomes" id="UP000604046">
    <property type="component" value="Unassembled WGS sequence"/>
</dbReference>
<evidence type="ECO:0000256" key="6">
    <source>
        <dbReference type="SAM" id="MobiDB-lite"/>
    </source>
</evidence>
<dbReference type="PANTHER" id="PTHR46726:SF1">
    <property type="entry name" value="TWO-PORE CALCIUM CHANNEL 3"/>
    <property type="match status" value="1"/>
</dbReference>
<dbReference type="InterPro" id="IPR036259">
    <property type="entry name" value="MFS_trans_sf"/>
</dbReference>
<keyword evidence="3 7" id="KW-1133">Transmembrane helix</keyword>
<feature type="compositionally biased region" description="Basic and acidic residues" evidence="6">
    <location>
        <begin position="1076"/>
        <end position="1085"/>
    </location>
</feature>
<keyword evidence="10" id="KW-1185">Reference proteome</keyword>
<organism evidence="9 10">
    <name type="scientific">Symbiodinium natans</name>
    <dbReference type="NCBI Taxonomy" id="878477"/>
    <lineage>
        <taxon>Eukaryota</taxon>
        <taxon>Sar</taxon>
        <taxon>Alveolata</taxon>
        <taxon>Dinophyceae</taxon>
        <taxon>Suessiales</taxon>
        <taxon>Symbiodiniaceae</taxon>
        <taxon>Symbiodinium</taxon>
    </lineage>
</organism>
<keyword evidence="5" id="KW-0175">Coiled coil</keyword>
<feature type="coiled-coil region" evidence="5">
    <location>
        <begin position="82"/>
        <end position="134"/>
    </location>
</feature>
<evidence type="ECO:0000256" key="5">
    <source>
        <dbReference type="SAM" id="Coils"/>
    </source>
</evidence>
<evidence type="ECO:0000313" key="10">
    <source>
        <dbReference type="Proteomes" id="UP000604046"/>
    </source>
</evidence>
<feature type="transmembrane region" description="Helical" evidence="7">
    <location>
        <begin position="1397"/>
        <end position="1419"/>
    </location>
</feature>
<feature type="transmembrane region" description="Helical" evidence="7">
    <location>
        <begin position="744"/>
        <end position="766"/>
    </location>
</feature>
<gene>
    <name evidence="9" type="ORF">SNAT2548_LOCUS3014</name>
</gene>
<sequence>MPFRGFAHVTHSFAHSKSLGFDSFCFVLLPLDLSELSASEALGALLNEHADYGDYAYSLADQSPGNQTSAGSVDTDWQNAQVAAEQDRIADINRQLAAKRRRLQELDQFYEQRRQAIRRRVLDKQDQVDRYRRKSTMYRSSPKFRMSDGPPGCRFLQFVDHAWFDGVVALVIVMNLLLICMELADNTKVREFFWWESAILVFYIAEFSARLALHHEDLLIGPCQQVWTFWVDLLIICVGVLDLWIGPHIFGASTPEWGAWLQGLRVVRVVKLARLLSDTSWAEEQGFQLFTLAVILLNAAMIGLELNFPGFHGFRVLDNLMLAIFTFELVVRIRNSGCRFFDDRNEFFYNWLDLIIVLLGVVEQWILPVVGFSLYMSGAVDSVEDPGQPQAQVMRLLRLARLIDPEYTTPVYIGVGHFGILPGALKMSCFAQGMTWVFLLALVVLYTCERIQRIPQCGQLDVCLATCSRVRAFWPSEAWNFLFGFLGLHGRAGSPCFQAFVVSFEAIGRLALPVIEAKAGTKVSHSGKAVETPTLELQECAEASLQDGQQGDSNRYLAEAEIRLWWHAGRVLAECWQSAGRVLAECWQAMVHILLGEDPKSPSRSLHKSAAGPREHVQVFLHSELLHIMDGPMAELFLAIVSCTAENDTDQLSCAVALGNSYRRSKVPTSLDESSEAWQVPHAFSDSGGEEALDDHVDVEFDDRIPCTWRYVANCYLLPLTNGGVNGFPWSGVALFFQLNGWPLWKLGVCSFAGFGLRVIMAILYLKLGTWLSLVSTSIHLACCVPALINPFAEWAVIIEMIALLGLDSMLPNDAIVFYNYCVLQSLVACYATASTLGGVVYDLAGWRGCAGYHLSLQILQAVLIFTEPAVWASWSEWRHRTSVSDGDMPECDVTTSIVPVVEDRIAEAEGPSGNPPSLLCDDLLPSPSPSAEKIAAGSGSTELQGTLKPPEHGSTQANERKSSKPTKESVANVANSHPLSLLCDDLLPSPSPSADKIAAGSSSAELRGTLRPPEHGSTQATERKSSKPTKESVANGANSHPLSPLCDDLLPSPSPSAERIAAGSSSTELRGTLKPPEHANERKSSKPKKKSAANVANSRVSFAAVADTRGSMFFARGSFFGGRGSVASEKRLSHGASNNSNTVSKAVPRRTLMSRFPDIPRSSVAVQMSRRSMACGNMIPMATSREASQLMFFDQEEEEEPGVGAVAGRKAKKTIPYDIMLPAVLICLIGFNHNLSYQSEWTLYAVFFAEQHGWQSATWAGLAQTSGDVLGTMIMHFQSRWAVGTEEDGFAGSPCQWLWYSLTAKPYTASWILLFWVILNLALTAPSLPAAVAAQVVMGTVFVLSMQTATKMNLFFSLGDGDVFLALQVLRQNFESFGSALAALVSLLLYERVHPLAPFWLTAGVSLLILLFYTLAFCKRVGFGQSLDTAEEARSQRKGLTREKTWQKSNATMAATKQLSMAWDE</sequence>
<feature type="transmembrane region" description="Helical" evidence="7">
    <location>
        <begin position="818"/>
        <end position="841"/>
    </location>
</feature>
<feature type="transmembrane region" description="Helical" evidence="7">
    <location>
        <begin position="430"/>
        <end position="448"/>
    </location>
</feature>
<accession>A0A812I5T3</accession>
<proteinExistence type="predicted"/>
<feature type="region of interest" description="Disordered" evidence="6">
    <location>
        <begin position="930"/>
        <end position="974"/>
    </location>
</feature>
<dbReference type="EMBL" id="CAJNDS010000180">
    <property type="protein sequence ID" value="CAE7023259.1"/>
    <property type="molecule type" value="Genomic_DNA"/>
</dbReference>
<dbReference type="InterPro" id="IPR005821">
    <property type="entry name" value="Ion_trans_dom"/>
</dbReference>
<dbReference type="OrthoDB" id="423635at2759"/>
<dbReference type="InterPro" id="IPR027359">
    <property type="entry name" value="Volt_channel_dom_sf"/>
</dbReference>
<evidence type="ECO:0000259" key="8">
    <source>
        <dbReference type="Pfam" id="PF00520"/>
    </source>
</evidence>
<comment type="subcellular location">
    <subcellularLocation>
        <location evidence="1">Membrane</location>
        <topology evidence="1">Multi-pass membrane protein</topology>
    </subcellularLocation>
</comment>
<keyword evidence="2 7" id="KW-0812">Transmembrane</keyword>
<evidence type="ECO:0000313" key="9">
    <source>
        <dbReference type="EMBL" id="CAE7023259.1"/>
    </source>
</evidence>
<feature type="transmembrane region" description="Helical" evidence="7">
    <location>
        <begin position="316"/>
        <end position="335"/>
    </location>
</feature>
<feature type="transmembrane region" description="Helical" evidence="7">
    <location>
        <begin position="162"/>
        <end position="180"/>
    </location>
</feature>
<comment type="caution">
    <text evidence="9">The sequence shown here is derived from an EMBL/GenBank/DDBJ whole genome shotgun (WGS) entry which is preliminary data.</text>
</comment>
<dbReference type="GO" id="GO:0016020">
    <property type="term" value="C:membrane"/>
    <property type="evidence" value="ECO:0007669"/>
    <property type="project" value="UniProtKB-SubCell"/>
</dbReference>
<feature type="transmembrane region" description="Helical" evidence="7">
    <location>
        <begin position="778"/>
        <end position="806"/>
    </location>
</feature>
<feature type="transmembrane region" description="Helical" evidence="7">
    <location>
        <begin position="347"/>
        <end position="367"/>
    </location>
</feature>
<dbReference type="SUPFAM" id="SSF103473">
    <property type="entry name" value="MFS general substrate transporter"/>
    <property type="match status" value="1"/>
</dbReference>
<feature type="transmembrane region" description="Helical" evidence="7">
    <location>
        <begin position="225"/>
        <end position="245"/>
    </location>
</feature>